<organism evidence="1 2">
    <name type="scientific">Immundisolibacter cernigliae</name>
    <dbReference type="NCBI Taxonomy" id="1810504"/>
    <lineage>
        <taxon>Bacteria</taxon>
        <taxon>Pseudomonadati</taxon>
        <taxon>Pseudomonadota</taxon>
        <taxon>Gammaproteobacteria</taxon>
        <taxon>Immundisolibacterales</taxon>
        <taxon>Immundisolibacteraceae</taxon>
        <taxon>Immundisolibacter</taxon>
    </lineage>
</organism>
<dbReference type="Proteomes" id="UP000092952">
    <property type="component" value="Chromosome"/>
</dbReference>
<protein>
    <recommendedName>
        <fullName evidence="3">DUF3800 domain-containing protein</fullName>
    </recommendedName>
</protein>
<evidence type="ECO:0000313" key="1">
    <source>
        <dbReference type="EMBL" id="ANX03882.1"/>
    </source>
</evidence>
<reference evidence="2" key="1">
    <citation type="submission" date="2016-03" db="EMBL/GenBank/DDBJ databases">
        <title>Complete genome sequence of Solimmundus cernigliae, representing a novel lineage of polycyclic aromatic hydrocarbon degraders within the Gammaproteobacteria.</title>
        <authorList>
            <person name="Singleton D.R."/>
            <person name="Dickey A.N."/>
            <person name="Scholl E.H."/>
            <person name="Wright F.A."/>
            <person name="Aitken M.D."/>
        </authorList>
    </citation>
    <scope>NUCLEOTIDE SEQUENCE [LARGE SCALE GENOMIC DNA]</scope>
    <source>
        <strain evidence="2">TR3.2</strain>
    </source>
</reference>
<dbReference type="EMBL" id="CP014671">
    <property type="protein sequence ID" value="ANX03882.1"/>
    <property type="molecule type" value="Genomic_DNA"/>
</dbReference>
<dbReference type="AlphaFoldDB" id="A0A1B1YT38"/>
<gene>
    <name evidence="1" type="ORF">PG2T_06525</name>
</gene>
<accession>A0A1B1YT38</accession>
<dbReference type="RefSeq" id="WP_068803611.1">
    <property type="nucleotide sequence ID" value="NZ_CP014671.1"/>
</dbReference>
<proteinExistence type="predicted"/>
<evidence type="ECO:0000313" key="2">
    <source>
        <dbReference type="Proteomes" id="UP000092952"/>
    </source>
</evidence>
<dbReference type="OrthoDB" id="4071750at2"/>
<evidence type="ECO:0008006" key="3">
    <source>
        <dbReference type="Google" id="ProtNLM"/>
    </source>
</evidence>
<dbReference type="STRING" id="1810504.PG2T_06525"/>
<sequence>MECFRIDESGYTGFDLLNPEQRFQGATAIAISDDEAARLIREHFPKLQAPELKYRSLARRPSYRQPLLDLQRLVLSRHKCVTYVCDKRFLLLLMFLDYAVEPFYYERGLDVYEDGQNYSLASLLYTAGPTLLGKEAFEALLIAFQRAVKEKTEDALRELVLAASRLNWRELPEALVPLVQASPECLSAIATPGVTTDAAIVVLQALISRMELMADGAYRVEHDQSKNLLVYHDLLQRYIDHQHGVEFRQTQIASIQFPLKLSSVSQVDSKASSAVQVADVMIGAAIEAANGLTGLRPPLLEPQAVMSLYADDQFIHLVPSIDFTEQKEFRQGTQAAQMIDYFAKHFGTKPS</sequence>
<name>A0A1B1YT38_9GAMM</name>
<dbReference type="KEGG" id="gbi:PG2T_06525"/>
<dbReference type="InParanoid" id="A0A1B1YT38"/>
<keyword evidence="2" id="KW-1185">Reference proteome</keyword>